<evidence type="ECO:0000256" key="1">
    <source>
        <dbReference type="ARBA" id="ARBA00022529"/>
    </source>
</evidence>
<accession>A0ABQ9LH82</accession>
<keyword evidence="1" id="KW-0929">Antimicrobial</keyword>
<gene>
    <name evidence="6" type="ORF">P3X46_021378</name>
    <name evidence="7" type="ORF">P3X46_021774</name>
</gene>
<reference evidence="6 8" key="1">
    <citation type="journal article" date="2023" name="Plant Biotechnol. J.">
        <title>Chromosome-level wild Hevea brasiliensis genome provides new tools for genomic-assisted breeding and valuable loci to elevate rubber yield.</title>
        <authorList>
            <person name="Cheng H."/>
            <person name="Song X."/>
            <person name="Hu Y."/>
            <person name="Wu T."/>
            <person name="Yang Q."/>
            <person name="An Z."/>
            <person name="Feng S."/>
            <person name="Deng Z."/>
            <person name="Wu W."/>
            <person name="Zeng X."/>
            <person name="Tu M."/>
            <person name="Wang X."/>
            <person name="Huang H."/>
        </authorList>
    </citation>
    <scope>NUCLEOTIDE SEQUENCE [LARGE SCALE GENOMIC DNA]</scope>
    <source>
        <strain evidence="6">MT/VB/25A 57/8</strain>
    </source>
</reference>
<feature type="domain" description="Knottins-like" evidence="5">
    <location>
        <begin position="53"/>
        <end position="98"/>
    </location>
</feature>
<sequence>MDAYPHPIELSTLSLSVAVCDMKHSTRLFSALSFLLLLLVATEMGPMMAEGRTCESQSHKFKGICLSDTNCASVCKTEGFTGGDCKGARRRCFCTKKCT</sequence>
<protein>
    <recommendedName>
        <fullName evidence="5">Knottins-like domain-containing protein</fullName>
    </recommendedName>
</protein>
<evidence type="ECO:0000313" key="8">
    <source>
        <dbReference type="Proteomes" id="UP001174677"/>
    </source>
</evidence>
<dbReference type="InterPro" id="IPR036574">
    <property type="entry name" value="Scorpion_toxin-like_sf"/>
</dbReference>
<keyword evidence="3" id="KW-0732">Signal</keyword>
<dbReference type="EMBL" id="JARPOI010000012">
    <property type="protein sequence ID" value="KAJ9167098.1"/>
    <property type="molecule type" value="Genomic_DNA"/>
</dbReference>
<dbReference type="PRINTS" id="PR00288">
    <property type="entry name" value="PUROTHIONIN"/>
</dbReference>
<organism evidence="6 8">
    <name type="scientific">Hevea brasiliensis</name>
    <name type="common">Para rubber tree</name>
    <name type="synonym">Siphonia brasiliensis</name>
    <dbReference type="NCBI Taxonomy" id="3981"/>
    <lineage>
        <taxon>Eukaryota</taxon>
        <taxon>Viridiplantae</taxon>
        <taxon>Streptophyta</taxon>
        <taxon>Embryophyta</taxon>
        <taxon>Tracheophyta</taxon>
        <taxon>Spermatophyta</taxon>
        <taxon>Magnoliopsida</taxon>
        <taxon>eudicotyledons</taxon>
        <taxon>Gunneridae</taxon>
        <taxon>Pentapetalae</taxon>
        <taxon>rosids</taxon>
        <taxon>fabids</taxon>
        <taxon>Malpighiales</taxon>
        <taxon>Euphorbiaceae</taxon>
        <taxon>Crotonoideae</taxon>
        <taxon>Micrandreae</taxon>
        <taxon>Hevea</taxon>
    </lineage>
</organism>
<comment type="caution">
    <text evidence="6">The sequence shown here is derived from an EMBL/GenBank/DDBJ whole genome shotgun (WGS) entry which is preliminary data.</text>
</comment>
<evidence type="ECO:0000256" key="4">
    <source>
        <dbReference type="ARBA" id="ARBA00023157"/>
    </source>
</evidence>
<keyword evidence="2" id="KW-0295">Fungicide</keyword>
<dbReference type="EMBL" id="JARPOI010000012">
    <property type="protein sequence ID" value="KAJ9166663.1"/>
    <property type="molecule type" value="Genomic_DNA"/>
</dbReference>
<dbReference type="SUPFAM" id="SSF57095">
    <property type="entry name" value="Scorpion toxin-like"/>
    <property type="match status" value="1"/>
</dbReference>
<evidence type="ECO:0000259" key="5">
    <source>
        <dbReference type="SMART" id="SM00505"/>
    </source>
</evidence>
<dbReference type="Pfam" id="PF00304">
    <property type="entry name" value="Gamma-thionin"/>
    <property type="match status" value="1"/>
</dbReference>
<dbReference type="InterPro" id="IPR003614">
    <property type="entry name" value="Knottins"/>
</dbReference>
<keyword evidence="8" id="KW-1185">Reference proteome</keyword>
<dbReference type="CDD" id="cd00107">
    <property type="entry name" value="Knot1"/>
    <property type="match status" value="1"/>
</dbReference>
<dbReference type="PANTHER" id="PTHR33147:SF106">
    <property type="entry name" value="DEFENSIN-LIKE PROTEIN 11"/>
    <property type="match status" value="1"/>
</dbReference>
<name>A0ABQ9LH82_HEVBR</name>
<dbReference type="PANTHER" id="PTHR33147">
    <property type="entry name" value="DEFENSIN-LIKE PROTEIN 1"/>
    <property type="match status" value="1"/>
</dbReference>
<dbReference type="SMART" id="SM00505">
    <property type="entry name" value="Knot1"/>
    <property type="match status" value="1"/>
</dbReference>
<evidence type="ECO:0000313" key="6">
    <source>
        <dbReference type="EMBL" id="KAJ9166663.1"/>
    </source>
</evidence>
<proteinExistence type="predicted"/>
<dbReference type="Proteomes" id="UP001174677">
    <property type="component" value="Chromosome 12"/>
</dbReference>
<dbReference type="InterPro" id="IPR008176">
    <property type="entry name" value="Defensin_plant"/>
</dbReference>
<evidence type="ECO:0000256" key="2">
    <source>
        <dbReference type="ARBA" id="ARBA00022577"/>
    </source>
</evidence>
<evidence type="ECO:0000256" key="3">
    <source>
        <dbReference type="ARBA" id="ARBA00022729"/>
    </source>
</evidence>
<evidence type="ECO:0000313" key="7">
    <source>
        <dbReference type="EMBL" id="KAJ9167098.1"/>
    </source>
</evidence>
<keyword evidence="4" id="KW-1015">Disulfide bond</keyword>
<dbReference type="Gene3D" id="3.30.30.10">
    <property type="entry name" value="Knottin, scorpion toxin-like"/>
    <property type="match status" value="1"/>
</dbReference>
<dbReference type="PROSITE" id="PS00940">
    <property type="entry name" value="GAMMA_THIONIN"/>
    <property type="match status" value="1"/>
</dbReference>